<keyword evidence="9" id="KW-0966">Cell projection</keyword>
<dbReference type="PANTHER" id="PTHR36307:SF1">
    <property type="entry name" value="FLAGELLA BASAL BODY P-RING FORMATION PROTEIN FLGA"/>
    <property type="match status" value="1"/>
</dbReference>
<dbReference type="Gene3D" id="3.90.1210.10">
    <property type="entry name" value="Antifreeze-like/N-acetylneuraminic acid synthase C-terminal domain"/>
    <property type="match status" value="1"/>
</dbReference>
<reference evidence="9 11" key="2">
    <citation type="journal article" date="2016" name="Genome Announc.">
        <title>Complete Genome Sequence of the Highly Virulent Aeromonas schubertii Strain WL1483, Isolated from Diseased Snakehead Fish (Channa argus) in China.</title>
        <authorList>
            <person name="Liu L."/>
            <person name="Li N."/>
            <person name="Zhang D."/>
            <person name="Fu X."/>
            <person name="Shi C."/>
            <person name="Lin Q."/>
            <person name="Hao G."/>
        </authorList>
    </citation>
    <scope>NUCLEOTIDE SEQUENCE [LARGE SCALE GENOMIC DNA]</scope>
    <source>
        <strain evidence="9 11">WL1483</strain>
    </source>
</reference>
<dbReference type="Proteomes" id="UP000774958">
    <property type="component" value="Unassembled WGS sequence"/>
</dbReference>
<comment type="subcellular location">
    <subcellularLocation>
        <location evidence="1 7">Periplasm</location>
    </subcellularLocation>
</comment>
<dbReference type="PANTHER" id="PTHR36307">
    <property type="entry name" value="FLAGELLA BASAL BODY P-RING FORMATION PROTEIN FLGA"/>
    <property type="match status" value="1"/>
</dbReference>
<dbReference type="Gene3D" id="2.30.30.760">
    <property type="match status" value="1"/>
</dbReference>
<comment type="function">
    <text evidence="6 7">Involved in the assembly process of the P-ring formation. It may associate with FlgF on the rod constituting a structure essential for the P-ring assembly or may act as a modulator protein for the P-ring assembly.</text>
</comment>
<name>A0A0S2SIE9_9GAMM</name>
<reference evidence="11" key="1">
    <citation type="submission" date="2015-10" db="EMBL/GenBank/DDBJ databases">
        <title>Complete Genome Sequence of Aeromonas schubertii strain WL1483.</title>
        <authorList>
            <person name="Liu L."/>
        </authorList>
    </citation>
    <scope>NUCLEOTIDE SEQUENCE [LARGE SCALE GENOMIC DNA]</scope>
    <source>
        <strain evidence="11">WL1483</strain>
    </source>
</reference>
<proteinExistence type="inferred from homology"/>
<evidence type="ECO:0000256" key="4">
    <source>
        <dbReference type="ARBA" id="ARBA00022729"/>
    </source>
</evidence>
<dbReference type="PATRIC" id="fig|652.5.peg.3671"/>
<evidence type="ECO:0000313" key="10">
    <source>
        <dbReference type="EMBL" id="MBZ6067094.1"/>
    </source>
</evidence>
<evidence type="ECO:0000313" key="12">
    <source>
        <dbReference type="Proteomes" id="UP000774958"/>
    </source>
</evidence>
<dbReference type="GO" id="GO:0042597">
    <property type="term" value="C:periplasmic space"/>
    <property type="evidence" value="ECO:0007669"/>
    <property type="project" value="UniProtKB-SubCell"/>
</dbReference>
<keyword evidence="5 7" id="KW-0574">Periplasm</keyword>
<organism evidence="9 11">
    <name type="scientific">Aeromonas schubertii</name>
    <dbReference type="NCBI Taxonomy" id="652"/>
    <lineage>
        <taxon>Bacteria</taxon>
        <taxon>Pseudomonadati</taxon>
        <taxon>Pseudomonadota</taxon>
        <taxon>Gammaproteobacteria</taxon>
        <taxon>Aeromonadales</taxon>
        <taxon>Aeromonadaceae</taxon>
        <taxon>Aeromonas</taxon>
    </lineage>
</organism>
<dbReference type="InterPro" id="IPR017585">
    <property type="entry name" value="SAF_FlgA"/>
</dbReference>
<keyword evidence="12" id="KW-1185">Reference proteome</keyword>
<evidence type="ECO:0000259" key="8">
    <source>
        <dbReference type="SMART" id="SM00858"/>
    </source>
</evidence>
<dbReference type="GO" id="GO:0044780">
    <property type="term" value="P:bacterial-type flagellum assembly"/>
    <property type="evidence" value="ECO:0007669"/>
    <property type="project" value="InterPro"/>
</dbReference>
<keyword evidence="7" id="KW-1005">Bacterial flagellum biogenesis</keyword>
<keyword evidence="4 7" id="KW-0732">Signal</keyword>
<dbReference type="EMBL" id="CP013067">
    <property type="protein sequence ID" value="ALP41458.1"/>
    <property type="molecule type" value="Genomic_DNA"/>
</dbReference>
<dbReference type="SMART" id="SM00858">
    <property type="entry name" value="SAF"/>
    <property type="match status" value="1"/>
</dbReference>
<dbReference type="Proteomes" id="UP000058114">
    <property type="component" value="Chromosome"/>
</dbReference>
<evidence type="ECO:0000256" key="2">
    <source>
        <dbReference type="ARBA" id="ARBA00010474"/>
    </source>
</evidence>
<dbReference type="RefSeq" id="WP_082634885.1">
    <property type="nucleotide sequence ID" value="NZ_CP013067.1"/>
</dbReference>
<protein>
    <recommendedName>
        <fullName evidence="3 7">Flagella basal body P-ring formation protein FlgA</fullName>
    </recommendedName>
</protein>
<dbReference type="InterPro" id="IPR013974">
    <property type="entry name" value="SAF"/>
</dbReference>
<evidence type="ECO:0000313" key="9">
    <source>
        <dbReference type="EMBL" id="ALP41458.1"/>
    </source>
</evidence>
<accession>A0A0S2SIE9</accession>
<dbReference type="InterPro" id="IPR039246">
    <property type="entry name" value="Flagellar_FlgA"/>
</dbReference>
<dbReference type="CDD" id="cd11614">
    <property type="entry name" value="SAF_CpaB_FlgA_like"/>
    <property type="match status" value="1"/>
</dbReference>
<dbReference type="Pfam" id="PF13144">
    <property type="entry name" value="ChapFlgA"/>
    <property type="match status" value="1"/>
</dbReference>
<keyword evidence="9" id="KW-0969">Cilium</keyword>
<feature type="chain" id="PRO_5006519786" description="Flagella basal body P-ring formation protein FlgA" evidence="7">
    <location>
        <begin position="19"/>
        <end position="229"/>
    </location>
</feature>
<gene>
    <name evidence="10" type="primary">flgA</name>
    <name evidence="10" type="ORF">LA374_12885</name>
    <name evidence="9" type="ORF">WL1483_2039</name>
</gene>
<evidence type="ECO:0000256" key="5">
    <source>
        <dbReference type="ARBA" id="ARBA00022764"/>
    </source>
</evidence>
<evidence type="ECO:0000256" key="1">
    <source>
        <dbReference type="ARBA" id="ARBA00004418"/>
    </source>
</evidence>
<feature type="signal peptide" evidence="7">
    <location>
        <begin position="1"/>
        <end position="18"/>
    </location>
</feature>
<dbReference type="EMBL" id="JAIRBT010000016">
    <property type="protein sequence ID" value="MBZ6067094.1"/>
    <property type="molecule type" value="Genomic_DNA"/>
</dbReference>
<dbReference type="KEGG" id="asr:WL1483_2039"/>
<evidence type="ECO:0000313" key="11">
    <source>
        <dbReference type="Proteomes" id="UP000058114"/>
    </source>
</evidence>
<feature type="domain" description="SAF" evidence="8">
    <location>
        <begin position="104"/>
        <end position="166"/>
    </location>
</feature>
<evidence type="ECO:0000256" key="7">
    <source>
        <dbReference type="RuleBase" id="RU362063"/>
    </source>
</evidence>
<sequence>MRKSPLALLLLLAPMVQASLEQQLLEDARTRLEHYGQSQQWPPPEASYQVWVAPGADELPPCKQPLVLEGGGQYREPFGRRPYLIRCSDPAWSLRGRVEVRVTLPVWRAARDIERGQRIGAEDLVSQPVEVSRLYRGFIPANRPLQGAQSSRNLRAGQLIGELDLKVRHAVERGQEVIIRAASEGFSASMRGEALQDGVVGEAVRVRNLSSGKEVQAWVIGRGEVETRF</sequence>
<evidence type="ECO:0000256" key="3">
    <source>
        <dbReference type="ARBA" id="ARBA00014754"/>
    </source>
</evidence>
<keyword evidence="9" id="KW-0282">Flagellum</keyword>
<comment type="similarity">
    <text evidence="2 7">Belongs to the FlgA family.</text>
</comment>
<dbReference type="AlphaFoldDB" id="A0A0S2SIE9"/>
<dbReference type="NCBIfam" id="TIGR03170">
    <property type="entry name" value="flgA_cterm"/>
    <property type="match status" value="1"/>
</dbReference>
<evidence type="ECO:0000256" key="6">
    <source>
        <dbReference type="ARBA" id="ARBA00025643"/>
    </source>
</evidence>
<reference evidence="10 12" key="3">
    <citation type="submission" date="2021-09" db="EMBL/GenBank/DDBJ databases">
        <title>Aeromonas schubertii isolated from Asian sea bass.</title>
        <authorList>
            <person name="Pinpimai K."/>
        </authorList>
    </citation>
    <scope>NUCLEOTIDE SEQUENCE [LARGE SCALE GENOMIC DNA]</scope>
    <source>
        <strain evidence="10 12">CHULA2021a</strain>
    </source>
</reference>